<proteinExistence type="predicted"/>
<gene>
    <name evidence="2" type="ORF">C0Z16_28150</name>
    <name evidence="1" type="ORF">LMG27174_05809</name>
</gene>
<dbReference type="Proteomes" id="UP000494205">
    <property type="component" value="Unassembled WGS sequence"/>
</dbReference>
<reference evidence="2 3" key="1">
    <citation type="submission" date="2018-01" db="EMBL/GenBank/DDBJ databases">
        <title>Whole genome analyses suggest that Burkholderia sensu lato contains two further novel genera in the rhizoxinica-symbiotica group Mycetohabitans gen. nov., and Trinickia gen. nov.: implications for the evolution of diazotrophy and nodulation in the Burkholderiaceae.</title>
        <authorList>
            <person name="Estrada-de los Santos P."/>
            <person name="Palmer M."/>
            <person name="Chavez-Ramirez B."/>
            <person name="Beukes C."/>
            <person name="Steenkamp E.T."/>
            <person name="Hirsch A.M."/>
            <person name="Manyaka P."/>
            <person name="Maluk M."/>
            <person name="Lafos M."/>
            <person name="Crook M."/>
            <person name="Gross E."/>
            <person name="Simon M.F."/>
            <person name="Bueno dos Reis Junior F."/>
            <person name="Poole P.S."/>
            <person name="Venter S.N."/>
            <person name="James E.K."/>
        </authorList>
    </citation>
    <scope>NUCLEOTIDE SEQUENCE [LARGE SCALE GENOMIC DNA]</scope>
    <source>
        <strain evidence="2 3">WSM 3937</strain>
    </source>
</reference>
<accession>A0A2N7W9F5</accession>
<keyword evidence="3" id="KW-1185">Reference proteome</keyword>
<reference evidence="1 4" key="2">
    <citation type="submission" date="2020-04" db="EMBL/GenBank/DDBJ databases">
        <authorList>
            <person name="De Canck E."/>
        </authorList>
    </citation>
    <scope>NUCLEOTIDE SEQUENCE [LARGE SCALE GENOMIC DNA]</scope>
    <source>
        <strain evidence="1 4">LMG 27174</strain>
    </source>
</reference>
<dbReference type="Proteomes" id="UP000235659">
    <property type="component" value="Unassembled WGS sequence"/>
</dbReference>
<evidence type="ECO:0000313" key="4">
    <source>
        <dbReference type="Proteomes" id="UP000494205"/>
    </source>
</evidence>
<sequence>MTITALPLVPDATLTNADANYYTCPVNTTAVVKRAVFTNTSASAVTITANVVRSGGSVAASNQIITSQPIAPQSTYVSPELAGLTLSAGDAIHAVASANSVVNFMASGIQIV</sequence>
<evidence type="ECO:0000313" key="2">
    <source>
        <dbReference type="EMBL" id="PMS26009.1"/>
    </source>
</evidence>
<dbReference type="EMBL" id="CADIJZ010000027">
    <property type="protein sequence ID" value="CAB3731146.1"/>
    <property type="molecule type" value="Genomic_DNA"/>
</dbReference>
<dbReference type="RefSeq" id="WP_102635335.1">
    <property type="nucleotide sequence ID" value="NZ_CADIJZ010000027.1"/>
</dbReference>
<evidence type="ECO:0000313" key="1">
    <source>
        <dbReference type="EMBL" id="CAB3731146.1"/>
    </source>
</evidence>
<name>A0A2N7W9F5_9BURK</name>
<dbReference type="OrthoDB" id="9909110at2"/>
<protein>
    <submittedName>
        <fullName evidence="1">Uncharacterized protein</fullName>
    </submittedName>
</protein>
<organism evidence="1 4">
    <name type="scientific">Paraburkholderia rhynchosiae</name>
    <dbReference type="NCBI Taxonomy" id="487049"/>
    <lineage>
        <taxon>Bacteria</taxon>
        <taxon>Pseudomonadati</taxon>
        <taxon>Pseudomonadota</taxon>
        <taxon>Betaproteobacteria</taxon>
        <taxon>Burkholderiales</taxon>
        <taxon>Burkholderiaceae</taxon>
        <taxon>Paraburkholderia</taxon>
    </lineage>
</organism>
<evidence type="ECO:0000313" key="3">
    <source>
        <dbReference type="Proteomes" id="UP000235659"/>
    </source>
</evidence>
<dbReference type="EMBL" id="PNXY01000026">
    <property type="protein sequence ID" value="PMS26009.1"/>
    <property type="molecule type" value="Genomic_DNA"/>
</dbReference>
<dbReference type="AlphaFoldDB" id="A0A2N7W9F5"/>